<feature type="domain" description="Fe2OG dioxygenase" evidence="7">
    <location>
        <begin position="196"/>
        <end position="304"/>
    </location>
</feature>
<evidence type="ECO:0000256" key="2">
    <source>
        <dbReference type="ARBA" id="ARBA00022723"/>
    </source>
</evidence>
<dbReference type="InterPro" id="IPR006620">
    <property type="entry name" value="Pro_4_hyd_alph"/>
</dbReference>
<dbReference type="AlphaFoldDB" id="A0AB34JWN7"/>
<evidence type="ECO:0000256" key="4">
    <source>
        <dbReference type="ARBA" id="ARBA00023002"/>
    </source>
</evidence>
<evidence type="ECO:0000256" key="1">
    <source>
        <dbReference type="ARBA" id="ARBA00001961"/>
    </source>
</evidence>
<keyword evidence="5" id="KW-0408">Iron</keyword>
<evidence type="ECO:0000313" key="9">
    <source>
        <dbReference type="Proteomes" id="UP001515480"/>
    </source>
</evidence>
<gene>
    <name evidence="8" type="ORF">AB1Y20_015285</name>
</gene>
<feature type="signal peptide" evidence="6">
    <location>
        <begin position="1"/>
        <end position="26"/>
    </location>
</feature>
<evidence type="ECO:0000256" key="6">
    <source>
        <dbReference type="SAM" id="SignalP"/>
    </source>
</evidence>
<comment type="caution">
    <text evidence="8">The sequence shown here is derived from an EMBL/GenBank/DDBJ whole genome shotgun (WGS) entry which is preliminary data.</text>
</comment>
<keyword evidence="4" id="KW-0560">Oxidoreductase</keyword>
<dbReference type="GO" id="GO:0031418">
    <property type="term" value="F:L-ascorbic acid binding"/>
    <property type="evidence" value="ECO:0007669"/>
    <property type="project" value="InterPro"/>
</dbReference>
<keyword evidence="6" id="KW-0732">Signal</keyword>
<keyword evidence="2" id="KW-0479">Metal-binding</keyword>
<evidence type="ECO:0000256" key="3">
    <source>
        <dbReference type="ARBA" id="ARBA00022964"/>
    </source>
</evidence>
<dbReference type="Gene3D" id="2.60.120.620">
    <property type="entry name" value="q2cbj1_9rhob like domain"/>
    <property type="match status" value="1"/>
</dbReference>
<dbReference type="InterPro" id="IPR045054">
    <property type="entry name" value="P4HA-like"/>
</dbReference>
<dbReference type="GO" id="GO:0005783">
    <property type="term" value="C:endoplasmic reticulum"/>
    <property type="evidence" value="ECO:0007669"/>
    <property type="project" value="TreeGrafter"/>
</dbReference>
<dbReference type="GO" id="GO:0004656">
    <property type="term" value="F:procollagen-proline 4-dioxygenase activity"/>
    <property type="evidence" value="ECO:0007669"/>
    <property type="project" value="TreeGrafter"/>
</dbReference>
<dbReference type="Pfam" id="PF13640">
    <property type="entry name" value="2OG-FeII_Oxy_3"/>
    <property type="match status" value="1"/>
</dbReference>
<dbReference type="PANTHER" id="PTHR10869:SF229">
    <property type="entry name" value="PROLYL 4-HYDROXYLASE ALPHA SUBUNIT DOMAIN-CONTAINING PROTEIN"/>
    <property type="match status" value="1"/>
</dbReference>
<proteinExistence type="predicted"/>
<organism evidence="8 9">
    <name type="scientific">Prymnesium parvum</name>
    <name type="common">Toxic golden alga</name>
    <dbReference type="NCBI Taxonomy" id="97485"/>
    <lineage>
        <taxon>Eukaryota</taxon>
        <taxon>Haptista</taxon>
        <taxon>Haptophyta</taxon>
        <taxon>Prymnesiophyceae</taxon>
        <taxon>Prymnesiales</taxon>
        <taxon>Prymnesiaceae</taxon>
        <taxon>Prymnesium</taxon>
    </lineage>
</organism>
<dbReference type="PANTHER" id="PTHR10869">
    <property type="entry name" value="PROLYL 4-HYDROXYLASE ALPHA SUBUNIT"/>
    <property type="match status" value="1"/>
</dbReference>
<protein>
    <recommendedName>
        <fullName evidence="7">Fe2OG dioxygenase domain-containing protein</fullName>
    </recommendedName>
</protein>
<feature type="chain" id="PRO_5044222770" description="Fe2OG dioxygenase domain-containing protein" evidence="6">
    <location>
        <begin position="27"/>
        <end position="319"/>
    </location>
</feature>
<name>A0AB34JWN7_PRYPA</name>
<dbReference type="PROSITE" id="PS51471">
    <property type="entry name" value="FE2OG_OXY"/>
    <property type="match status" value="1"/>
</dbReference>
<dbReference type="EMBL" id="JBGBPQ010000003">
    <property type="protein sequence ID" value="KAL1526578.1"/>
    <property type="molecule type" value="Genomic_DNA"/>
</dbReference>
<keyword evidence="9" id="KW-1185">Reference proteome</keyword>
<dbReference type="InterPro" id="IPR005123">
    <property type="entry name" value="Oxoglu/Fe-dep_dioxygenase_dom"/>
</dbReference>
<reference evidence="8 9" key="1">
    <citation type="journal article" date="2024" name="Science">
        <title>Giant polyketide synthase enzymes in the biosynthesis of giant marine polyether toxins.</title>
        <authorList>
            <person name="Fallon T.R."/>
            <person name="Shende V.V."/>
            <person name="Wierzbicki I.H."/>
            <person name="Pendleton A.L."/>
            <person name="Watervoot N.F."/>
            <person name="Auber R.P."/>
            <person name="Gonzalez D.J."/>
            <person name="Wisecaver J.H."/>
            <person name="Moore B.S."/>
        </authorList>
    </citation>
    <scope>NUCLEOTIDE SEQUENCE [LARGE SCALE GENOMIC DNA]</scope>
    <source>
        <strain evidence="8 9">12B1</strain>
    </source>
</reference>
<dbReference type="GO" id="GO:0005506">
    <property type="term" value="F:iron ion binding"/>
    <property type="evidence" value="ECO:0007669"/>
    <property type="project" value="InterPro"/>
</dbReference>
<comment type="cofactor">
    <cofactor evidence="1">
        <name>L-ascorbate</name>
        <dbReference type="ChEBI" id="CHEBI:38290"/>
    </cofactor>
</comment>
<accession>A0AB34JWN7</accession>
<dbReference type="Proteomes" id="UP001515480">
    <property type="component" value="Unassembled WGS sequence"/>
</dbReference>
<evidence type="ECO:0000259" key="7">
    <source>
        <dbReference type="PROSITE" id="PS51471"/>
    </source>
</evidence>
<keyword evidence="3" id="KW-0223">Dioxygenase</keyword>
<evidence type="ECO:0000313" key="8">
    <source>
        <dbReference type="EMBL" id="KAL1526578.1"/>
    </source>
</evidence>
<dbReference type="InterPro" id="IPR044862">
    <property type="entry name" value="Pro_4_hyd_alph_FE2OG_OXY"/>
</dbReference>
<dbReference type="SMART" id="SM00702">
    <property type="entry name" value="P4Hc"/>
    <property type="match status" value="1"/>
</dbReference>
<evidence type="ECO:0000256" key="5">
    <source>
        <dbReference type="ARBA" id="ARBA00023004"/>
    </source>
</evidence>
<sequence length="319" mass="34542">MMMLSGQPSALLLAAALLLLPAAVSAGLDPIRLIFVAFILGTGALSLRRPRPAAPAPRQVRPSRAAVIEDLRHAAAASAQATKLSFDGPPASARTERPASTLLKRRRRWEISADHLGRLTVLSHSPPLHACGGFLRPEECAQLIGTAARVLVRSTVYGHALDASRTSRSCLLARTRPECRAALEKVLALSGALPEQVEDPQVTCYTRGQRYEPHCDGPELHDPQGQSFLQCGGQRLLTVLIYLNAVPRGGRTRFSQLGVEVAPEQGKAIVFAPAFLDGEIDAALVHEALPAEDEKWVCQFWIRQRPDTTGVFMHNPDAQ</sequence>